<evidence type="ECO:0000313" key="1">
    <source>
        <dbReference type="EMBL" id="KAF9800553.1"/>
    </source>
</evidence>
<dbReference type="Proteomes" id="UP000639403">
    <property type="component" value="Unassembled WGS sequence"/>
</dbReference>
<accession>A0A8H7NSN0</accession>
<reference evidence="1" key="2">
    <citation type="journal article" name="Front. Microbiol.">
        <title>Degradative Capacity of Two Strains of Rhodonia placenta: From Phenotype to Genotype.</title>
        <authorList>
            <person name="Kolle M."/>
            <person name="Horta M.A.C."/>
            <person name="Nowrousian M."/>
            <person name="Ohm R.A."/>
            <person name="Benz J.P."/>
            <person name="Pilgard A."/>
        </authorList>
    </citation>
    <scope>NUCLEOTIDE SEQUENCE</scope>
    <source>
        <strain evidence="1">FPRL280</strain>
    </source>
</reference>
<dbReference type="EMBL" id="JADOXO010000760">
    <property type="protein sequence ID" value="KAF9800553.1"/>
    <property type="molecule type" value="Genomic_DNA"/>
</dbReference>
<reference evidence="1" key="1">
    <citation type="submission" date="2020-11" db="EMBL/GenBank/DDBJ databases">
        <authorList>
            <person name="Koelle M."/>
            <person name="Horta M.A.C."/>
            <person name="Nowrousian M."/>
            <person name="Ohm R.A."/>
            <person name="Benz P."/>
            <person name="Pilgard A."/>
        </authorList>
    </citation>
    <scope>NUCLEOTIDE SEQUENCE</scope>
    <source>
        <strain evidence="1">FPRL280</strain>
    </source>
</reference>
<protein>
    <submittedName>
        <fullName evidence="1">Uncharacterized protein</fullName>
    </submittedName>
</protein>
<sequence length="98" mass="10769">MPTSGSGFLSPQGTIHPRSSMCGRGELLRRPAHYCPQCCGVLALLHENRPRVVSCRWATLARSPSKQGKALVLVPVRVADGWLRLHSKRHSVHAVSLH</sequence>
<dbReference type="AlphaFoldDB" id="A0A8H7NSN0"/>
<comment type="caution">
    <text evidence="1">The sequence shown here is derived from an EMBL/GenBank/DDBJ whole genome shotgun (WGS) entry which is preliminary data.</text>
</comment>
<name>A0A8H7NSN0_9APHY</name>
<gene>
    <name evidence="1" type="ORF">IEO21_10333</name>
</gene>
<evidence type="ECO:0000313" key="2">
    <source>
        <dbReference type="Proteomes" id="UP000639403"/>
    </source>
</evidence>
<organism evidence="1 2">
    <name type="scientific">Rhodonia placenta</name>
    <dbReference type="NCBI Taxonomy" id="104341"/>
    <lineage>
        <taxon>Eukaryota</taxon>
        <taxon>Fungi</taxon>
        <taxon>Dikarya</taxon>
        <taxon>Basidiomycota</taxon>
        <taxon>Agaricomycotina</taxon>
        <taxon>Agaricomycetes</taxon>
        <taxon>Polyporales</taxon>
        <taxon>Adustoporiaceae</taxon>
        <taxon>Rhodonia</taxon>
    </lineage>
</organism>
<proteinExistence type="predicted"/>